<keyword evidence="1" id="KW-1133">Transmembrane helix</keyword>
<feature type="transmembrane region" description="Helical" evidence="1">
    <location>
        <begin position="12"/>
        <end position="30"/>
    </location>
</feature>
<protein>
    <submittedName>
        <fullName evidence="2">Uncharacterized protein</fullName>
    </submittedName>
</protein>
<sequence length="64" mass="7415">MPLMTIPKPREIIKNWFFWLIVITVTAIILRSLPAWTNAAWGCDFGIYYGLTNSLVDNQELFNP</sequence>
<comment type="caution">
    <text evidence="2">The sequence shown here is derived from an EMBL/GenBank/DDBJ whole genome shotgun (WGS) entry which is preliminary data.</text>
</comment>
<keyword evidence="1" id="KW-0812">Transmembrane</keyword>
<accession>X1SW62</accession>
<evidence type="ECO:0000256" key="1">
    <source>
        <dbReference type="SAM" id="Phobius"/>
    </source>
</evidence>
<evidence type="ECO:0000313" key="2">
    <source>
        <dbReference type="EMBL" id="GAI97203.1"/>
    </source>
</evidence>
<reference evidence="2" key="1">
    <citation type="journal article" date="2014" name="Front. Microbiol.">
        <title>High frequency of phylogenetically diverse reductive dehalogenase-homologous genes in deep subseafloor sedimentary metagenomes.</title>
        <authorList>
            <person name="Kawai M."/>
            <person name="Futagami T."/>
            <person name="Toyoda A."/>
            <person name="Takaki Y."/>
            <person name="Nishi S."/>
            <person name="Hori S."/>
            <person name="Arai W."/>
            <person name="Tsubouchi T."/>
            <person name="Morono Y."/>
            <person name="Uchiyama I."/>
            <person name="Ito T."/>
            <person name="Fujiyama A."/>
            <person name="Inagaki F."/>
            <person name="Takami H."/>
        </authorList>
    </citation>
    <scope>NUCLEOTIDE SEQUENCE</scope>
    <source>
        <strain evidence="2">Expedition CK06-06</strain>
    </source>
</reference>
<name>X1SW62_9ZZZZ</name>
<feature type="non-terminal residue" evidence="2">
    <location>
        <position position="64"/>
    </location>
</feature>
<gene>
    <name evidence="2" type="ORF">S12H4_27408</name>
</gene>
<dbReference type="AlphaFoldDB" id="X1SW62"/>
<keyword evidence="1" id="KW-0472">Membrane</keyword>
<dbReference type="EMBL" id="BARW01015645">
    <property type="protein sequence ID" value="GAI97203.1"/>
    <property type="molecule type" value="Genomic_DNA"/>
</dbReference>
<proteinExistence type="predicted"/>
<organism evidence="2">
    <name type="scientific">marine sediment metagenome</name>
    <dbReference type="NCBI Taxonomy" id="412755"/>
    <lineage>
        <taxon>unclassified sequences</taxon>
        <taxon>metagenomes</taxon>
        <taxon>ecological metagenomes</taxon>
    </lineage>
</organism>